<dbReference type="SMART" id="SM00873">
    <property type="entry name" value="B3_4"/>
    <property type="match status" value="1"/>
</dbReference>
<dbReference type="Pfam" id="PF03483">
    <property type="entry name" value="B3_4"/>
    <property type="match status" value="1"/>
</dbReference>
<dbReference type="InterPro" id="IPR020825">
    <property type="entry name" value="Phe-tRNA_synthase-like_B3/B4"/>
</dbReference>
<dbReference type="PANTHER" id="PTHR39209">
    <property type="match status" value="1"/>
</dbReference>
<evidence type="ECO:0000259" key="1">
    <source>
        <dbReference type="SMART" id="SM00873"/>
    </source>
</evidence>
<dbReference type="InterPro" id="IPR005146">
    <property type="entry name" value="B3/B4_tRNA-bd"/>
</dbReference>
<comment type="caution">
    <text evidence="2">The sequence shown here is derived from an EMBL/GenBank/DDBJ whole genome shotgun (WGS) entry which is preliminary data.</text>
</comment>
<dbReference type="AlphaFoldDB" id="A0A7W3TY64"/>
<reference evidence="2 3" key="1">
    <citation type="submission" date="2020-07" db="EMBL/GenBank/DDBJ databases">
        <title>Description of Limosilactobacillus balticus sp. nov., Limosilactobacillus agrestis sp. nov., Limosilactobacillus albertensis sp. nov., Limosilactobacillus rudii sp. nov., Limosilactobacillus fastidiosus sp. nov., five novel Limosilactobacillus species isolated from the vertebrate gastrointestinal tract, and proposal of 6 subspecies of Limosilactobacillus reuteri adapted to the gastrointestinal tract of specific vertebrate hosts.</title>
        <authorList>
            <person name="Li F."/>
            <person name="Cheng C."/>
            <person name="Zheng J."/>
            <person name="Quevedo R.M."/>
            <person name="Li J."/>
            <person name="Roos S."/>
            <person name="Gaenzle M.G."/>
            <person name="Walter J."/>
        </authorList>
    </citation>
    <scope>NUCLEOTIDE SEQUENCE [LARGE SCALE GENOMIC DNA]</scope>
    <source>
        <strain evidence="2 3">WF-MA3-C</strain>
    </source>
</reference>
<accession>A0A7W3TY64</accession>
<evidence type="ECO:0000313" key="2">
    <source>
        <dbReference type="EMBL" id="MBB1085459.1"/>
    </source>
</evidence>
<dbReference type="GO" id="GO:0004826">
    <property type="term" value="F:phenylalanine-tRNA ligase activity"/>
    <property type="evidence" value="ECO:0007669"/>
    <property type="project" value="InterPro"/>
</dbReference>
<dbReference type="PANTHER" id="PTHR39209:SF2">
    <property type="entry name" value="CYTOPLASMIC PROTEIN"/>
    <property type="match status" value="1"/>
</dbReference>
<dbReference type="Proteomes" id="UP000518255">
    <property type="component" value="Unassembled WGS sequence"/>
</dbReference>
<organism evidence="2 3">
    <name type="scientific">Limosilactobacillus fastidiosus</name>
    <dbReference type="NCBI Taxonomy" id="2759855"/>
    <lineage>
        <taxon>Bacteria</taxon>
        <taxon>Bacillati</taxon>
        <taxon>Bacillota</taxon>
        <taxon>Bacilli</taxon>
        <taxon>Lactobacillales</taxon>
        <taxon>Lactobacillaceae</taxon>
        <taxon>Limosilactobacillus</taxon>
    </lineage>
</organism>
<dbReference type="GO" id="GO:0003723">
    <property type="term" value="F:RNA binding"/>
    <property type="evidence" value="ECO:0007669"/>
    <property type="project" value="InterPro"/>
</dbReference>
<evidence type="ECO:0000313" key="3">
    <source>
        <dbReference type="Proteomes" id="UP000518255"/>
    </source>
</evidence>
<name>A0A7W3TY64_9LACO</name>
<protein>
    <recommendedName>
        <fullName evidence="1">B3/B4 tRNA-binding domain-containing protein</fullName>
    </recommendedName>
</protein>
<dbReference type="SUPFAM" id="SSF56037">
    <property type="entry name" value="PheT/TilS domain"/>
    <property type="match status" value="1"/>
</dbReference>
<proteinExistence type="predicted"/>
<feature type="domain" description="B3/B4 tRNA-binding" evidence="1">
    <location>
        <begin position="62"/>
        <end position="216"/>
    </location>
</feature>
<dbReference type="RefSeq" id="WP_182580328.1">
    <property type="nucleotide sequence ID" value="NZ_JACIUY010000044.1"/>
</dbReference>
<dbReference type="EMBL" id="JACIUY010000044">
    <property type="protein sequence ID" value="MBB1085459.1"/>
    <property type="molecule type" value="Genomic_DNA"/>
</dbReference>
<gene>
    <name evidence="2" type="ORF">H5R63_01420</name>
</gene>
<dbReference type="Gene3D" id="3.50.40.10">
    <property type="entry name" value="Phenylalanyl-trna Synthetase, Chain B, domain 3"/>
    <property type="match status" value="1"/>
</dbReference>
<sequence length="233" mass="26805">MKFEITSDIFEKLPNMYIGVVIADNIDNHQEYPEVAKLLDENMTQAKAQFQDVNVKQDPQIIPYREAFRKIGINPNRYPCSVEALFKRLSKGKDLPHINPLVDLNNAISMKYTVPMGTHTLDEAQADIQMRLAEPGDSFEALGSDKIEAPEEGEVVYAVGHEVRTRRWTWRQSKFGMITPDTKTVFFPIDGFSDFNQEQVDQAAQELEEKLQNIFHCQTKRGTVDQDHPVFEW</sequence>